<keyword evidence="5 7" id="KW-0732">Signal</keyword>
<dbReference type="InterPro" id="IPR003978">
    <property type="entry name" value="Thrombopoietin"/>
</dbReference>
<gene>
    <name evidence="8" type="ORF">AAFF_G00186350</name>
</gene>
<comment type="similarity">
    <text evidence="2">Belongs to the EPO/TPO family.</text>
</comment>
<dbReference type="InterPro" id="IPR009079">
    <property type="entry name" value="4_helix_cytokine-like_core"/>
</dbReference>
<dbReference type="Proteomes" id="UP001221898">
    <property type="component" value="Unassembled WGS sequence"/>
</dbReference>
<dbReference type="SUPFAM" id="SSF47266">
    <property type="entry name" value="4-helical cytokines"/>
    <property type="match status" value="1"/>
</dbReference>
<dbReference type="GO" id="GO:0005576">
    <property type="term" value="C:extracellular region"/>
    <property type="evidence" value="ECO:0007669"/>
    <property type="project" value="UniProtKB-SubCell"/>
</dbReference>
<dbReference type="EMBL" id="JAINUG010000025">
    <property type="protein sequence ID" value="KAJ8410678.1"/>
    <property type="molecule type" value="Genomic_DNA"/>
</dbReference>
<keyword evidence="9" id="KW-1185">Reference proteome</keyword>
<keyword evidence="3" id="KW-0964">Secreted</keyword>
<dbReference type="PANTHER" id="PTHR10560:SF0">
    <property type="entry name" value="THROMBOPOIETIN"/>
    <property type="match status" value="1"/>
</dbReference>
<keyword evidence="4" id="KW-0372">Hormone</keyword>
<feature type="signal peptide" evidence="7">
    <location>
        <begin position="1"/>
        <end position="23"/>
    </location>
</feature>
<evidence type="ECO:0000256" key="5">
    <source>
        <dbReference type="ARBA" id="ARBA00022729"/>
    </source>
</evidence>
<organism evidence="8 9">
    <name type="scientific">Aldrovandia affinis</name>
    <dbReference type="NCBI Taxonomy" id="143900"/>
    <lineage>
        <taxon>Eukaryota</taxon>
        <taxon>Metazoa</taxon>
        <taxon>Chordata</taxon>
        <taxon>Craniata</taxon>
        <taxon>Vertebrata</taxon>
        <taxon>Euteleostomi</taxon>
        <taxon>Actinopterygii</taxon>
        <taxon>Neopterygii</taxon>
        <taxon>Teleostei</taxon>
        <taxon>Notacanthiformes</taxon>
        <taxon>Halosauridae</taxon>
        <taxon>Aldrovandia</taxon>
    </lineage>
</organism>
<feature type="chain" id="PRO_5042092260" description="Thrombopoietin" evidence="7">
    <location>
        <begin position="24"/>
        <end position="182"/>
    </location>
</feature>
<dbReference type="GO" id="GO:0008283">
    <property type="term" value="P:cell population proliferation"/>
    <property type="evidence" value="ECO:0007669"/>
    <property type="project" value="InterPro"/>
</dbReference>
<evidence type="ECO:0000256" key="2">
    <source>
        <dbReference type="ARBA" id="ARBA00005782"/>
    </source>
</evidence>
<dbReference type="GO" id="GO:0005125">
    <property type="term" value="F:cytokine activity"/>
    <property type="evidence" value="ECO:0007669"/>
    <property type="project" value="InterPro"/>
</dbReference>
<evidence type="ECO:0000313" key="9">
    <source>
        <dbReference type="Proteomes" id="UP001221898"/>
    </source>
</evidence>
<name>A0AAD7SXU2_9TELE</name>
<evidence type="ECO:0000256" key="4">
    <source>
        <dbReference type="ARBA" id="ARBA00022702"/>
    </source>
</evidence>
<dbReference type="Pfam" id="PF00758">
    <property type="entry name" value="EPO_TPO"/>
    <property type="match status" value="1"/>
</dbReference>
<evidence type="ECO:0000256" key="1">
    <source>
        <dbReference type="ARBA" id="ARBA00004613"/>
    </source>
</evidence>
<protein>
    <recommendedName>
        <fullName evidence="10">Thrombopoietin</fullName>
    </recommendedName>
</protein>
<evidence type="ECO:0000256" key="3">
    <source>
        <dbReference type="ARBA" id="ARBA00022525"/>
    </source>
</evidence>
<evidence type="ECO:0000256" key="7">
    <source>
        <dbReference type="SAM" id="SignalP"/>
    </source>
</evidence>
<dbReference type="AlphaFoldDB" id="A0AAD7SXU2"/>
<evidence type="ECO:0000256" key="6">
    <source>
        <dbReference type="ARBA" id="ARBA00023157"/>
    </source>
</evidence>
<dbReference type="GO" id="GO:0005179">
    <property type="term" value="F:hormone activity"/>
    <property type="evidence" value="ECO:0007669"/>
    <property type="project" value="UniProtKB-KW"/>
</dbReference>
<comment type="caution">
    <text evidence="8">The sequence shown here is derived from an EMBL/GenBank/DDBJ whole genome shotgun (WGS) entry which is preliminary data.</text>
</comment>
<comment type="subcellular location">
    <subcellularLocation>
        <location evidence="1">Secreted</location>
    </subcellularLocation>
</comment>
<dbReference type="PANTHER" id="PTHR10560">
    <property type="entry name" value="THROMBOPOIETIN"/>
    <property type="match status" value="1"/>
</dbReference>
<reference evidence="8" key="1">
    <citation type="journal article" date="2023" name="Science">
        <title>Genome structures resolve the early diversification of teleost fishes.</title>
        <authorList>
            <person name="Parey E."/>
            <person name="Louis A."/>
            <person name="Montfort J."/>
            <person name="Bouchez O."/>
            <person name="Roques C."/>
            <person name="Iampietro C."/>
            <person name="Lluch J."/>
            <person name="Castinel A."/>
            <person name="Donnadieu C."/>
            <person name="Desvignes T."/>
            <person name="Floi Bucao C."/>
            <person name="Jouanno E."/>
            <person name="Wen M."/>
            <person name="Mejri S."/>
            <person name="Dirks R."/>
            <person name="Jansen H."/>
            <person name="Henkel C."/>
            <person name="Chen W.J."/>
            <person name="Zahm M."/>
            <person name="Cabau C."/>
            <person name="Klopp C."/>
            <person name="Thompson A.W."/>
            <person name="Robinson-Rechavi M."/>
            <person name="Braasch I."/>
            <person name="Lecointre G."/>
            <person name="Bobe J."/>
            <person name="Postlethwait J.H."/>
            <person name="Berthelot C."/>
            <person name="Roest Crollius H."/>
            <person name="Guiguen Y."/>
        </authorList>
    </citation>
    <scope>NUCLEOTIDE SEQUENCE</scope>
    <source>
        <strain evidence="8">NC1722</strain>
    </source>
</reference>
<proteinExistence type="inferred from homology"/>
<dbReference type="InterPro" id="IPR001323">
    <property type="entry name" value="EPO_TPO"/>
</dbReference>
<dbReference type="Gene3D" id="1.20.1250.10">
    <property type="match status" value="1"/>
</dbReference>
<sequence>MDLCRVLLLLLCMAAYEVRDVQTRPIDFVCDYQTRRGLNKVEEIKAAMGECHGSSLLPSSIQLPCVGINMETWGKTSLQEKRGQVWAALKALAEGLQRVRAQSQHGCQSTVLEQLEHSVTNYLHIVMHLEDMGKGEGLDLACQGRHTQHLDQVLKQYNLLLVGKLEYFVLELTDRCQGKADL</sequence>
<evidence type="ECO:0000313" key="8">
    <source>
        <dbReference type="EMBL" id="KAJ8410678.1"/>
    </source>
</evidence>
<evidence type="ECO:0008006" key="10">
    <source>
        <dbReference type="Google" id="ProtNLM"/>
    </source>
</evidence>
<accession>A0AAD7SXU2</accession>
<keyword evidence="6" id="KW-1015">Disulfide bond</keyword>